<reference evidence="2" key="2">
    <citation type="submission" date="2018-06" db="EMBL/GenBank/DDBJ databases">
        <title>Genome sequence of Rhodanobacteraceae bacterium strain Dysh456.</title>
        <authorList>
            <person name="Fukui M."/>
        </authorList>
    </citation>
    <scope>NUCLEOTIDE SEQUENCE [LARGE SCALE GENOMIC DNA]</scope>
    <source>
        <strain evidence="2">Dysh456</strain>
    </source>
</reference>
<dbReference type="InterPro" id="IPR023214">
    <property type="entry name" value="HAD_sf"/>
</dbReference>
<sequence>MIAAGERFAAQVLPGLLRGEAMERLAWHQARGDRVIVVSGALEIFLAPWCRLHRLELLGSRLESRDGRLTGRHLGAQCVQEEKARRVRECVALADFECIHAYVDTHEDHALLRLAHEPWYRGRRWQATQDVASS</sequence>
<evidence type="ECO:0000313" key="1">
    <source>
        <dbReference type="EMBL" id="BBD78851.1"/>
    </source>
</evidence>
<dbReference type="KEGG" id="rbd:ALSL_0178"/>
<dbReference type="Gene3D" id="1.20.1440.100">
    <property type="entry name" value="SG protein - dephosphorylation function"/>
    <property type="match status" value="1"/>
</dbReference>
<keyword evidence="2" id="KW-1185">Reference proteome</keyword>
<dbReference type="Gene3D" id="3.40.50.1000">
    <property type="entry name" value="HAD superfamily/HAD-like"/>
    <property type="match status" value="1"/>
</dbReference>
<dbReference type="RefSeq" id="WP_231700249.1">
    <property type="nucleotide sequence ID" value="NZ_AP018560.1"/>
</dbReference>
<protein>
    <submittedName>
        <fullName evidence="1">Phosphoserine phosphatase</fullName>
    </submittedName>
</protein>
<dbReference type="NCBIfam" id="TIGR01488">
    <property type="entry name" value="HAD-SF-IB"/>
    <property type="match status" value="1"/>
</dbReference>
<gene>
    <name evidence="1" type="ORF">ALSL_0178</name>
</gene>
<reference evidence="2" key="1">
    <citation type="submission" date="2018-04" db="EMBL/GenBank/DDBJ databases">
        <authorList>
            <person name="Watanabe M."/>
            <person name="Kojima H."/>
        </authorList>
    </citation>
    <scope>NUCLEOTIDE SEQUENCE [LARGE SCALE GENOMIC DNA]</scope>
    <source>
        <strain evidence="2">Dysh456</strain>
    </source>
</reference>
<proteinExistence type="predicted"/>
<evidence type="ECO:0000313" key="2">
    <source>
        <dbReference type="Proteomes" id="UP000270530"/>
    </source>
</evidence>
<dbReference type="Pfam" id="PF12710">
    <property type="entry name" value="HAD"/>
    <property type="match status" value="1"/>
</dbReference>
<dbReference type="SUPFAM" id="SSF56784">
    <property type="entry name" value="HAD-like"/>
    <property type="match status" value="1"/>
</dbReference>
<name>A0A2Z6E277_9GAMM</name>
<dbReference type="AlphaFoldDB" id="A0A2Z6E277"/>
<dbReference type="InterPro" id="IPR036412">
    <property type="entry name" value="HAD-like_sf"/>
</dbReference>
<organism evidence="1 2">
    <name type="scientific">Aerosticca soli</name>
    <dbReference type="NCBI Taxonomy" id="2010829"/>
    <lineage>
        <taxon>Bacteria</taxon>
        <taxon>Pseudomonadati</taxon>
        <taxon>Pseudomonadota</taxon>
        <taxon>Gammaproteobacteria</taxon>
        <taxon>Lysobacterales</taxon>
        <taxon>Rhodanobacteraceae</taxon>
        <taxon>Aerosticca</taxon>
    </lineage>
</organism>
<dbReference type="Proteomes" id="UP000270530">
    <property type="component" value="Chromosome"/>
</dbReference>
<accession>A0A2Z6E277</accession>
<dbReference type="EMBL" id="AP018560">
    <property type="protein sequence ID" value="BBD78851.1"/>
    <property type="molecule type" value="Genomic_DNA"/>
</dbReference>